<dbReference type="AlphaFoldDB" id="A0A8X6G1Q5"/>
<proteinExistence type="predicted"/>
<sequence length="95" mass="11121">MESEQFDVRASKKKIEKSEGHFDYEDNFSAESQNRNGVVRNRILPRFPADEATREREPLKNRDIEQETTGNETKARHSKQTTDERHDNVDEIEAS</sequence>
<feature type="compositionally biased region" description="Basic and acidic residues" evidence="1">
    <location>
        <begin position="80"/>
        <end position="89"/>
    </location>
</feature>
<evidence type="ECO:0000313" key="3">
    <source>
        <dbReference type="Proteomes" id="UP000887116"/>
    </source>
</evidence>
<keyword evidence="3" id="KW-1185">Reference proteome</keyword>
<accession>A0A8X6G1Q5</accession>
<comment type="caution">
    <text evidence="2">The sequence shown here is derived from an EMBL/GenBank/DDBJ whole genome shotgun (WGS) entry which is preliminary data.</text>
</comment>
<feature type="compositionally biased region" description="Basic and acidic residues" evidence="1">
    <location>
        <begin position="48"/>
        <end position="65"/>
    </location>
</feature>
<organism evidence="2 3">
    <name type="scientific">Trichonephila clavata</name>
    <name type="common">Joro spider</name>
    <name type="synonym">Nephila clavata</name>
    <dbReference type="NCBI Taxonomy" id="2740835"/>
    <lineage>
        <taxon>Eukaryota</taxon>
        <taxon>Metazoa</taxon>
        <taxon>Ecdysozoa</taxon>
        <taxon>Arthropoda</taxon>
        <taxon>Chelicerata</taxon>
        <taxon>Arachnida</taxon>
        <taxon>Araneae</taxon>
        <taxon>Araneomorphae</taxon>
        <taxon>Entelegynae</taxon>
        <taxon>Araneoidea</taxon>
        <taxon>Nephilidae</taxon>
        <taxon>Trichonephila</taxon>
    </lineage>
</organism>
<evidence type="ECO:0000313" key="2">
    <source>
        <dbReference type="EMBL" id="GFQ93507.1"/>
    </source>
</evidence>
<feature type="region of interest" description="Disordered" evidence="1">
    <location>
        <begin position="43"/>
        <end position="95"/>
    </location>
</feature>
<evidence type="ECO:0000256" key="1">
    <source>
        <dbReference type="SAM" id="MobiDB-lite"/>
    </source>
</evidence>
<gene>
    <name evidence="2" type="ORF">TNCT_15551</name>
</gene>
<reference evidence="2" key="1">
    <citation type="submission" date="2020-07" db="EMBL/GenBank/DDBJ databases">
        <title>Multicomponent nature underlies the extraordinary mechanical properties of spider dragline silk.</title>
        <authorList>
            <person name="Kono N."/>
            <person name="Nakamura H."/>
            <person name="Mori M."/>
            <person name="Yoshida Y."/>
            <person name="Ohtoshi R."/>
            <person name="Malay A.D."/>
            <person name="Moran D.A.P."/>
            <person name="Tomita M."/>
            <person name="Numata K."/>
            <person name="Arakawa K."/>
        </authorList>
    </citation>
    <scope>NUCLEOTIDE SEQUENCE</scope>
</reference>
<dbReference type="EMBL" id="BMAO01004266">
    <property type="protein sequence ID" value="GFQ93507.1"/>
    <property type="molecule type" value="Genomic_DNA"/>
</dbReference>
<dbReference type="Proteomes" id="UP000887116">
    <property type="component" value="Unassembled WGS sequence"/>
</dbReference>
<name>A0A8X6G1Q5_TRICU</name>
<protein>
    <submittedName>
        <fullName evidence="2">Uncharacterized protein</fullName>
    </submittedName>
</protein>